<accession>A0ABS1M5R8</accession>
<feature type="region of interest" description="Disordered" evidence="1">
    <location>
        <begin position="1"/>
        <end position="32"/>
    </location>
</feature>
<evidence type="ECO:0000313" key="2">
    <source>
        <dbReference type="EMBL" id="MBL1075559.1"/>
    </source>
</evidence>
<comment type="caution">
    <text evidence="2">The sequence shown here is derived from an EMBL/GenBank/DDBJ whole genome shotgun (WGS) entry which is preliminary data.</text>
</comment>
<dbReference type="RefSeq" id="WP_201947734.1">
    <property type="nucleotide sequence ID" value="NZ_JAERRJ010000005.1"/>
</dbReference>
<proteinExistence type="predicted"/>
<sequence>MSEKEEEIHRESAKQDDRTITAEPEVQQKHRDEAHRMAETYADDRPHTVLPGTDGMIAGTAVADWIDEDGNPIRDE</sequence>
<dbReference type="EMBL" id="JAERRJ010000005">
    <property type="protein sequence ID" value="MBL1075559.1"/>
    <property type="molecule type" value="Genomic_DNA"/>
</dbReference>
<protein>
    <submittedName>
        <fullName evidence="2">Uncharacterized protein</fullName>
    </submittedName>
</protein>
<dbReference type="Proteomes" id="UP000602198">
    <property type="component" value="Unassembled WGS sequence"/>
</dbReference>
<evidence type="ECO:0000256" key="1">
    <source>
        <dbReference type="SAM" id="MobiDB-lite"/>
    </source>
</evidence>
<keyword evidence="3" id="KW-1185">Reference proteome</keyword>
<evidence type="ECO:0000313" key="3">
    <source>
        <dbReference type="Proteomes" id="UP000602198"/>
    </source>
</evidence>
<name>A0ABS1M5R8_9NOCA</name>
<reference evidence="2 3" key="1">
    <citation type="submission" date="2021-01" db="EMBL/GenBank/DDBJ databases">
        <title>WGS of actinomycetes isolated from Thailand.</title>
        <authorList>
            <person name="Thawai C."/>
        </authorList>
    </citation>
    <scope>NUCLEOTIDE SEQUENCE [LARGE SCALE GENOMIC DNA]</scope>
    <source>
        <strain evidence="2 3">LPG 2</strain>
    </source>
</reference>
<organism evidence="2 3">
    <name type="scientific">Nocardia acididurans</name>
    <dbReference type="NCBI Taxonomy" id="2802282"/>
    <lineage>
        <taxon>Bacteria</taxon>
        <taxon>Bacillati</taxon>
        <taxon>Actinomycetota</taxon>
        <taxon>Actinomycetes</taxon>
        <taxon>Mycobacteriales</taxon>
        <taxon>Nocardiaceae</taxon>
        <taxon>Nocardia</taxon>
    </lineage>
</organism>
<gene>
    <name evidence="2" type="ORF">JK358_14255</name>
</gene>